<accession>A0ABX1YKH0</accession>
<comment type="caution">
    <text evidence="2">The sequence shown here is derived from an EMBL/GenBank/DDBJ whole genome shotgun (WGS) entry which is preliminary data.</text>
</comment>
<protein>
    <submittedName>
        <fullName evidence="2">Uncharacterized protein</fullName>
    </submittedName>
</protein>
<organism evidence="2 3">
    <name type="scientific">Paenibacillus phytohabitans</name>
    <dbReference type="NCBI Taxonomy" id="2654978"/>
    <lineage>
        <taxon>Bacteria</taxon>
        <taxon>Bacillati</taxon>
        <taxon>Bacillota</taxon>
        <taxon>Bacilli</taxon>
        <taxon>Bacillales</taxon>
        <taxon>Paenibacillaceae</taxon>
        <taxon>Paenibacillus</taxon>
    </lineage>
</organism>
<dbReference type="RefSeq" id="WP_171719006.1">
    <property type="nucleotide sequence ID" value="NZ_WHOB01000064.1"/>
</dbReference>
<keyword evidence="3" id="KW-1185">Reference proteome</keyword>
<feature type="region of interest" description="Disordered" evidence="1">
    <location>
        <begin position="77"/>
        <end position="115"/>
    </location>
</feature>
<evidence type="ECO:0000313" key="2">
    <source>
        <dbReference type="EMBL" id="NOU81538.1"/>
    </source>
</evidence>
<proteinExistence type="predicted"/>
<dbReference type="EMBL" id="WHOB01000064">
    <property type="protein sequence ID" value="NOU81538.1"/>
    <property type="molecule type" value="Genomic_DNA"/>
</dbReference>
<sequence length="115" mass="12347">MVDLKGSNKVGQFDMMQFGSDRHPTKIIQLYVPSAAYVRLLLTNMKDGIQPIVSFLVWINYLKEVEIEVLELLSITGGEDSGNGSNADSPTLPDSNSNTGDSSDSPADSGGLLVN</sequence>
<dbReference type="Proteomes" id="UP000596857">
    <property type="component" value="Unassembled WGS sequence"/>
</dbReference>
<name>A0ABX1YKH0_9BACL</name>
<feature type="compositionally biased region" description="Low complexity" evidence="1">
    <location>
        <begin position="94"/>
        <end position="115"/>
    </location>
</feature>
<gene>
    <name evidence="2" type="ORF">GC101_21995</name>
</gene>
<reference evidence="2 3" key="1">
    <citation type="submission" date="2019-10" db="EMBL/GenBank/DDBJ databases">
        <title>Description of Paenibacillus terricola sp. nov.</title>
        <authorList>
            <person name="Carlier A."/>
            <person name="Qi S."/>
        </authorList>
    </citation>
    <scope>NUCLEOTIDE SEQUENCE [LARGE SCALE GENOMIC DNA]</scope>
    <source>
        <strain evidence="2 3">LMG 31459</strain>
    </source>
</reference>
<evidence type="ECO:0000256" key="1">
    <source>
        <dbReference type="SAM" id="MobiDB-lite"/>
    </source>
</evidence>
<evidence type="ECO:0000313" key="3">
    <source>
        <dbReference type="Proteomes" id="UP000596857"/>
    </source>
</evidence>
<feature type="compositionally biased region" description="Polar residues" evidence="1">
    <location>
        <begin position="82"/>
        <end position="93"/>
    </location>
</feature>